<sequence length="541" mass="60815">MTTGSISTVFRHTPRVLPRHREHECEQNSCAKWLHFHDLLTNCKCQYLNDGICVNSFVRYIDQDIVHRIHSLLPVQEAARAACASRGLLHSWRCYSNLTLNCETLGLTHKKFEERETYIIDKVDRILRNHYGNGVKVKTLKLHLAPCNNIKAACLDGWLQVTVKAGIEELYLAMPLLMKEKYNFPCSVLSDDAAASSIQSLGLWGCSFHPTPTLGLLRRLKCLQLTLVDITEEGLGILLSKSSSLEQLVLFFCSGITCLQIPCTMQQLNFLSITECKSLKMVEIDAPNLCSFYCVGTLIEISIRNSFQLKNVNLSCILLSDARAKLPSVLGTVESLTLRSRTENAKVPTLASKLPCLKHLDIELLGPTMAFPPFRNITDFPKSYDVFSLVSFLDASPTLDSFILRVEQGALRSDFGFGDDHEYLRQRLEGRHNCLRQVTITGFCPSKSLVQLLIYILESAPSLERLTLDTTYRYDRTSGTTSRWSSSRKIGQCSPMCTTYLPGARRAVEAACRCIAGRVPPNVEFEVLEMCSRCHDTCLHI</sequence>
<dbReference type="EnsemblPlants" id="EMT17486">
    <property type="protein sequence ID" value="EMT17486"/>
    <property type="gene ID" value="F775_22289"/>
</dbReference>
<evidence type="ECO:0000259" key="1">
    <source>
        <dbReference type="Pfam" id="PF23622"/>
    </source>
</evidence>
<dbReference type="Gene3D" id="3.80.10.10">
    <property type="entry name" value="Ribonuclease Inhibitor"/>
    <property type="match status" value="1"/>
</dbReference>
<dbReference type="SUPFAM" id="SSF52047">
    <property type="entry name" value="RNI-like"/>
    <property type="match status" value="1"/>
</dbReference>
<protein>
    <recommendedName>
        <fullName evidence="1">At1g61320/AtMIF1 LRR domain-containing protein</fullName>
    </recommendedName>
</protein>
<dbReference type="AlphaFoldDB" id="R7W7C5"/>
<dbReference type="InterPro" id="IPR055357">
    <property type="entry name" value="LRR_At1g61320_AtMIF1"/>
</dbReference>
<accession>R7W7C5</accession>
<feature type="domain" description="At1g61320/AtMIF1 LRR" evidence="1">
    <location>
        <begin position="126"/>
        <end position="532"/>
    </location>
</feature>
<organism evidence="2">
    <name type="scientific">Aegilops tauschii</name>
    <name type="common">Tausch's goatgrass</name>
    <name type="synonym">Aegilops squarrosa</name>
    <dbReference type="NCBI Taxonomy" id="37682"/>
    <lineage>
        <taxon>Eukaryota</taxon>
        <taxon>Viridiplantae</taxon>
        <taxon>Streptophyta</taxon>
        <taxon>Embryophyta</taxon>
        <taxon>Tracheophyta</taxon>
        <taxon>Spermatophyta</taxon>
        <taxon>Magnoliopsida</taxon>
        <taxon>Liliopsida</taxon>
        <taxon>Poales</taxon>
        <taxon>Poaceae</taxon>
        <taxon>BOP clade</taxon>
        <taxon>Pooideae</taxon>
        <taxon>Triticodae</taxon>
        <taxon>Triticeae</taxon>
        <taxon>Triticinae</taxon>
        <taxon>Aegilops</taxon>
    </lineage>
</organism>
<name>R7W7C5_AEGTA</name>
<proteinExistence type="predicted"/>
<dbReference type="PANTHER" id="PTHR34145">
    <property type="entry name" value="OS02G0105600 PROTEIN"/>
    <property type="match status" value="1"/>
</dbReference>
<dbReference type="ExpressionAtlas" id="R7W7C5">
    <property type="expression patterns" value="baseline"/>
</dbReference>
<dbReference type="Pfam" id="PF23622">
    <property type="entry name" value="LRR_At1g61320_AtMIF1"/>
    <property type="match status" value="1"/>
</dbReference>
<dbReference type="PANTHER" id="PTHR34145:SF33">
    <property type="entry name" value="FBD DOMAIN-CONTAINING PROTEIN"/>
    <property type="match status" value="1"/>
</dbReference>
<dbReference type="InterPro" id="IPR053772">
    <property type="entry name" value="At1g61320/At1g61330-like"/>
</dbReference>
<dbReference type="InterPro" id="IPR032675">
    <property type="entry name" value="LRR_dom_sf"/>
</dbReference>
<reference evidence="2" key="1">
    <citation type="submission" date="2015-06" db="UniProtKB">
        <authorList>
            <consortium name="EnsemblPlants"/>
        </authorList>
    </citation>
    <scope>IDENTIFICATION</scope>
</reference>
<evidence type="ECO:0000313" key="2">
    <source>
        <dbReference type="EnsemblPlants" id="EMT17486"/>
    </source>
</evidence>